<comment type="caution">
    <text evidence="1">The sequence shown here is derived from an EMBL/GenBank/DDBJ whole genome shotgun (WGS) entry which is preliminary data.</text>
</comment>
<gene>
    <name evidence="1" type="ORF">MLD38_032071</name>
</gene>
<accession>A0ACB9M2U3</accession>
<organism evidence="1 2">
    <name type="scientific">Melastoma candidum</name>
    <dbReference type="NCBI Taxonomy" id="119954"/>
    <lineage>
        <taxon>Eukaryota</taxon>
        <taxon>Viridiplantae</taxon>
        <taxon>Streptophyta</taxon>
        <taxon>Embryophyta</taxon>
        <taxon>Tracheophyta</taxon>
        <taxon>Spermatophyta</taxon>
        <taxon>Magnoliopsida</taxon>
        <taxon>eudicotyledons</taxon>
        <taxon>Gunneridae</taxon>
        <taxon>Pentapetalae</taxon>
        <taxon>rosids</taxon>
        <taxon>malvids</taxon>
        <taxon>Myrtales</taxon>
        <taxon>Melastomataceae</taxon>
        <taxon>Melastomatoideae</taxon>
        <taxon>Melastomateae</taxon>
        <taxon>Melastoma</taxon>
    </lineage>
</organism>
<evidence type="ECO:0000313" key="1">
    <source>
        <dbReference type="EMBL" id="KAI4318355.1"/>
    </source>
</evidence>
<sequence length="456" mass="50881">MAFSFSLLTSKAHFLGLRLYVVIILALFALCLTVSFLAIALCIWLSRRSRLLPSENASGTITLVSKDVGELTNVEHDLESLMKRSDAAWEEEEEADVSREGRDTGATSSSMSRSGDTVLLAVEALGNMGWGRWYTLKELEIMTAGFSEENVIGEGGHGVVYRGVLDDGSAVAVKELLNNKGQAEREFKVEVEAIGKVRHKNLVGLLGYCAEGSRRMLVYEYVDNGNLEHWLHDDIRSTRPLSWEIRMRIAIGTARGLAYLHEGLEPKVVHRDVKSSNILLDRKWNPKVSDFGLAKLLGSEATYVTTRVMGTFGYVSPEYASTGMLNEGSDVYSFGVLLMELITGRTPVDYSRPTGETNIVEWFKGIVANQCVEEIFDPLMTVPPSARALKRVVLVCLRCVDTDACKRPKMGQIVHMLEGQQLDRVKEIPTFQEEPRRLPRTHTPSKLGRVPEVDRW</sequence>
<dbReference type="EMBL" id="CM042889">
    <property type="protein sequence ID" value="KAI4318355.1"/>
    <property type="molecule type" value="Genomic_DNA"/>
</dbReference>
<dbReference type="Proteomes" id="UP001057402">
    <property type="component" value="Chromosome 10"/>
</dbReference>
<evidence type="ECO:0000313" key="2">
    <source>
        <dbReference type="Proteomes" id="UP001057402"/>
    </source>
</evidence>
<keyword evidence="2" id="KW-1185">Reference proteome</keyword>
<proteinExistence type="predicted"/>
<name>A0ACB9M2U3_9MYRT</name>
<protein>
    <submittedName>
        <fullName evidence="1">Uncharacterized protein</fullName>
    </submittedName>
</protein>
<reference evidence="2" key="1">
    <citation type="journal article" date="2023" name="Front. Plant Sci.">
        <title>Chromosomal-level genome assembly of Melastoma candidum provides insights into trichome evolution.</title>
        <authorList>
            <person name="Zhong Y."/>
            <person name="Wu W."/>
            <person name="Sun C."/>
            <person name="Zou P."/>
            <person name="Liu Y."/>
            <person name="Dai S."/>
            <person name="Zhou R."/>
        </authorList>
    </citation>
    <scope>NUCLEOTIDE SEQUENCE [LARGE SCALE GENOMIC DNA]</scope>
</reference>